<evidence type="ECO:0000256" key="1">
    <source>
        <dbReference type="SAM" id="SignalP"/>
    </source>
</evidence>
<dbReference type="Pfam" id="PF07294">
    <property type="entry name" value="Fibroin_P25"/>
    <property type="match status" value="1"/>
</dbReference>
<protein>
    <submittedName>
        <fullName evidence="3">Fibrohexamerin-like</fullName>
    </submittedName>
</protein>
<sequence length="241" mass="27174">MKLMLCLCLLSFFALTAADDTDCESDLDPADDPRNIERPCPNFDLDCIREYFTSNSKCQITLGPVPDPLLLNNYRLDIANSNITAQFNNVSVRGLNGNIVEFYINRKTEKLVLATEVKSLAFDSPQVVFKYNRKGKEPIVRGDCVDCEYGAATFTAVFPSICDLDLSKAEVFTYVEDSNPRYKIGSRLFSISDSVALNEFLKFITSMSENIQEKFISQGRIFMANYIEYNICDFGLNLASK</sequence>
<dbReference type="GeneID" id="114239687"/>
<organism evidence="2 3">
    <name type="scientific">Bombyx mandarina</name>
    <name type="common">Wild silk moth</name>
    <name type="synonym">Wild silkworm</name>
    <dbReference type="NCBI Taxonomy" id="7092"/>
    <lineage>
        <taxon>Eukaryota</taxon>
        <taxon>Metazoa</taxon>
        <taxon>Ecdysozoa</taxon>
        <taxon>Arthropoda</taxon>
        <taxon>Hexapoda</taxon>
        <taxon>Insecta</taxon>
        <taxon>Pterygota</taxon>
        <taxon>Neoptera</taxon>
        <taxon>Endopterygota</taxon>
        <taxon>Lepidoptera</taxon>
        <taxon>Glossata</taxon>
        <taxon>Ditrysia</taxon>
        <taxon>Bombycoidea</taxon>
        <taxon>Bombycidae</taxon>
        <taxon>Bombycinae</taxon>
        <taxon>Bombyx</taxon>
    </lineage>
</organism>
<keyword evidence="2" id="KW-1185">Reference proteome</keyword>
<dbReference type="AlphaFoldDB" id="A0A6J2J9F4"/>
<reference evidence="3" key="1">
    <citation type="submission" date="2025-08" db="UniProtKB">
        <authorList>
            <consortium name="RefSeq"/>
        </authorList>
    </citation>
    <scope>IDENTIFICATION</scope>
    <source>
        <tissue evidence="3">Silk gland</tissue>
    </source>
</reference>
<evidence type="ECO:0000313" key="3">
    <source>
        <dbReference type="RefSeq" id="XP_028025782.1"/>
    </source>
</evidence>
<dbReference type="GO" id="GO:0005576">
    <property type="term" value="C:extracellular region"/>
    <property type="evidence" value="ECO:0007669"/>
    <property type="project" value="InterPro"/>
</dbReference>
<gene>
    <name evidence="3" type="primary">LOC114239687</name>
</gene>
<name>A0A6J2J9F4_BOMMA</name>
<evidence type="ECO:0000313" key="2">
    <source>
        <dbReference type="Proteomes" id="UP000504629"/>
    </source>
</evidence>
<accession>A0A6J2J9F4</accession>
<dbReference type="RefSeq" id="XP_028025782.1">
    <property type="nucleotide sequence ID" value="XM_028169981.1"/>
</dbReference>
<keyword evidence="1" id="KW-0732">Signal</keyword>
<dbReference type="OrthoDB" id="7446189at2759"/>
<dbReference type="Proteomes" id="UP000504629">
    <property type="component" value="Unplaced"/>
</dbReference>
<feature type="chain" id="PRO_5027087706" evidence="1">
    <location>
        <begin position="19"/>
        <end position="241"/>
    </location>
</feature>
<proteinExistence type="predicted"/>
<dbReference type="KEGG" id="bman:114239687"/>
<dbReference type="GO" id="GO:0005198">
    <property type="term" value="F:structural molecule activity"/>
    <property type="evidence" value="ECO:0007669"/>
    <property type="project" value="InterPro"/>
</dbReference>
<dbReference type="InterPro" id="IPR009911">
    <property type="entry name" value="Fibroin_P25"/>
</dbReference>
<feature type="signal peptide" evidence="1">
    <location>
        <begin position="1"/>
        <end position="18"/>
    </location>
</feature>